<dbReference type="EMBL" id="JAGGLU010000004">
    <property type="protein sequence ID" value="MBP2057781.1"/>
    <property type="molecule type" value="Genomic_DNA"/>
</dbReference>
<dbReference type="Proteomes" id="UP001519292">
    <property type="component" value="Unassembled WGS sequence"/>
</dbReference>
<evidence type="ECO:0000313" key="2">
    <source>
        <dbReference type="EMBL" id="MBP2057781.1"/>
    </source>
</evidence>
<keyword evidence="3" id="KW-1185">Reference proteome</keyword>
<protein>
    <submittedName>
        <fullName evidence="2">Uncharacterized protein YlbG (UPF0298 family)</fullName>
    </submittedName>
</protein>
<dbReference type="Pfam" id="PF09902">
    <property type="entry name" value="DUF2129"/>
    <property type="match status" value="1"/>
</dbReference>
<gene>
    <name evidence="2" type="ORF">J2Z60_000953</name>
</gene>
<accession>A0ABS4MEK3</accession>
<keyword evidence="1" id="KW-0963">Cytoplasm</keyword>
<dbReference type="RefSeq" id="WP_209686520.1">
    <property type="nucleotide sequence ID" value="NZ_JAGGLU010000004.1"/>
</dbReference>
<name>A0ABS4MEK3_9LACO</name>
<dbReference type="InterPro" id="IPR016979">
    <property type="entry name" value="DUF2129"/>
</dbReference>
<comment type="caution">
    <text evidence="2">The sequence shown here is derived from an EMBL/GenBank/DDBJ whole genome shotgun (WGS) entry which is preliminary data.</text>
</comment>
<proteinExistence type="predicted"/>
<organism evidence="2 3">
    <name type="scientific">Lactobacillus colini</name>
    <dbReference type="NCBI Taxonomy" id="1819254"/>
    <lineage>
        <taxon>Bacteria</taxon>
        <taxon>Bacillati</taxon>
        <taxon>Bacillota</taxon>
        <taxon>Bacilli</taxon>
        <taxon>Lactobacillales</taxon>
        <taxon>Lactobacillaceae</taxon>
        <taxon>Lactobacillus</taxon>
    </lineage>
</organism>
<reference evidence="2 3" key="1">
    <citation type="submission" date="2021-03" db="EMBL/GenBank/DDBJ databases">
        <title>Genomic Encyclopedia of Type Strains, Phase IV (KMG-IV): sequencing the most valuable type-strain genomes for metagenomic binning, comparative biology and taxonomic classification.</title>
        <authorList>
            <person name="Goeker M."/>
        </authorList>
    </citation>
    <scope>NUCLEOTIDE SEQUENCE [LARGE SCALE GENOMIC DNA]</scope>
    <source>
        <strain evidence="2 3">DSM 101872</strain>
    </source>
</reference>
<evidence type="ECO:0000313" key="3">
    <source>
        <dbReference type="Proteomes" id="UP001519292"/>
    </source>
</evidence>
<evidence type="ECO:0000256" key="1">
    <source>
        <dbReference type="ARBA" id="ARBA00022490"/>
    </source>
</evidence>
<sequence>MGLVFQESENNSLQKRKSIVVWIDKASNQYKLRHYGNIIYFSRKKNYVIMYCNAEQADKVIQDLNHSDFVKKAEFSSYGKLNFNPIHEEELIHELKEAAEKEIEERGEIRF</sequence>